<dbReference type="CDD" id="cd06225">
    <property type="entry name" value="HAMP"/>
    <property type="match status" value="1"/>
</dbReference>
<dbReference type="AlphaFoldDB" id="A0A1M7SVX4"/>
<dbReference type="Proteomes" id="UP000184207">
    <property type="component" value="Unassembled WGS sequence"/>
</dbReference>
<dbReference type="PANTHER" id="PTHR32089">
    <property type="entry name" value="METHYL-ACCEPTING CHEMOTAXIS PROTEIN MCPB"/>
    <property type="match status" value="1"/>
</dbReference>
<proteinExistence type="predicted"/>
<dbReference type="PROSITE" id="PS50885">
    <property type="entry name" value="HAMP"/>
    <property type="match status" value="1"/>
</dbReference>
<dbReference type="STRING" id="1121883.SAMN02745226_01298"/>
<dbReference type="Pfam" id="PF00672">
    <property type="entry name" value="HAMP"/>
    <property type="match status" value="1"/>
</dbReference>
<dbReference type="PANTHER" id="PTHR32089:SF112">
    <property type="entry name" value="LYSOZYME-LIKE PROTEIN-RELATED"/>
    <property type="match status" value="1"/>
</dbReference>
<evidence type="ECO:0000313" key="4">
    <source>
        <dbReference type="Proteomes" id="UP000184207"/>
    </source>
</evidence>
<sequence>MHKPEKYGDDLSFRKALLNVTSNKSDVVTYEIGASGIGLRSIKPVFKDGQFIAIAELGLYLNKSFLEDIPNEQNFVQLYDEDGKKLEKPIVVTENEDLTKEISSEDLRKFIENEDYYFLNNGFLYNVIHMKDVEGNVVGLLISKTSLKEEVALQKKRNLMTTFLMSLVIVVIVVVLFMILRSINKQVKSINLTLEKVASGDLTVKLHGTSNEIGAIANTLNETLRKLQALFKDFQMSFVDINKAVSNYSMVTNQVEDVVN</sequence>
<feature type="domain" description="HAMP" evidence="2">
    <location>
        <begin position="181"/>
        <end position="232"/>
    </location>
</feature>
<organism evidence="3 4">
    <name type="scientific">Fervidobacterium gondwanense DSM 13020</name>
    <dbReference type="NCBI Taxonomy" id="1121883"/>
    <lineage>
        <taxon>Bacteria</taxon>
        <taxon>Thermotogati</taxon>
        <taxon>Thermotogota</taxon>
        <taxon>Thermotogae</taxon>
        <taxon>Thermotogales</taxon>
        <taxon>Fervidobacteriaceae</taxon>
        <taxon>Fervidobacterium</taxon>
    </lineage>
</organism>
<gene>
    <name evidence="3" type="ORF">SAMN02745226_01298</name>
</gene>
<keyword evidence="1" id="KW-0812">Transmembrane</keyword>
<dbReference type="EMBL" id="FRDJ01000006">
    <property type="protein sequence ID" value="SHN62526.1"/>
    <property type="molecule type" value="Genomic_DNA"/>
</dbReference>
<dbReference type="InterPro" id="IPR003660">
    <property type="entry name" value="HAMP_dom"/>
</dbReference>
<evidence type="ECO:0000259" key="2">
    <source>
        <dbReference type="PROSITE" id="PS50885"/>
    </source>
</evidence>
<keyword evidence="1" id="KW-0472">Membrane</keyword>
<feature type="transmembrane region" description="Helical" evidence="1">
    <location>
        <begin position="159"/>
        <end position="180"/>
    </location>
</feature>
<evidence type="ECO:0000256" key="1">
    <source>
        <dbReference type="SAM" id="Phobius"/>
    </source>
</evidence>
<reference evidence="4" key="1">
    <citation type="submission" date="2016-12" db="EMBL/GenBank/DDBJ databases">
        <authorList>
            <person name="Varghese N."/>
            <person name="Submissions S."/>
        </authorList>
    </citation>
    <scope>NUCLEOTIDE SEQUENCE [LARGE SCALE GENOMIC DNA]</scope>
    <source>
        <strain evidence="4">DSM 13020</strain>
    </source>
</reference>
<evidence type="ECO:0000313" key="3">
    <source>
        <dbReference type="EMBL" id="SHN62526.1"/>
    </source>
</evidence>
<dbReference type="GO" id="GO:0007165">
    <property type="term" value="P:signal transduction"/>
    <property type="evidence" value="ECO:0007669"/>
    <property type="project" value="InterPro"/>
</dbReference>
<keyword evidence="1" id="KW-1133">Transmembrane helix</keyword>
<protein>
    <submittedName>
        <fullName evidence="3">HAMP domain-containing protein</fullName>
    </submittedName>
</protein>
<accession>A0A1M7SVX4</accession>
<keyword evidence="4" id="KW-1185">Reference proteome</keyword>
<name>A0A1M7SVX4_FERGO</name>
<dbReference type="GO" id="GO:0016020">
    <property type="term" value="C:membrane"/>
    <property type="evidence" value="ECO:0007669"/>
    <property type="project" value="InterPro"/>
</dbReference>
<dbReference type="SMART" id="SM00304">
    <property type="entry name" value="HAMP"/>
    <property type="match status" value="1"/>
</dbReference>
<dbReference type="Gene3D" id="6.10.340.10">
    <property type="match status" value="1"/>
</dbReference>